<proteinExistence type="predicted"/>
<evidence type="ECO:0000313" key="2">
    <source>
        <dbReference type="Proteomes" id="UP000799750"/>
    </source>
</evidence>
<protein>
    <recommendedName>
        <fullName evidence="3">F-box domain-containing protein</fullName>
    </recommendedName>
</protein>
<evidence type="ECO:0000313" key="1">
    <source>
        <dbReference type="EMBL" id="KAF2493963.1"/>
    </source>
</evidence>
<organism evidence="1 2">
    <name type="scientific">Lophium mytilinum</name>
    <dbReference type="NCBI Taxonomy" id="390894"/>
    <lineage>
        <taxon>Eukaryota</taxon>
        <taxon>Fungi</taxon>
        <taxon>Dikarya</taxon>
        <taxon>Ascomycota</taxon>
        <taxon>Pezizomycotina</taxon>
        <taxon>Dothideomycetes</taxon>
        <taxon>Pleosporomycetidae</taxon>
        <taxon>Mytilinidiales</taxon>
        <taxon>Mytilinidiaceae</taxon>
        <taxon>Lophium</taxon>
    </lineage>
</organism>
<dbReference type="Proteomes" id="UP000799750">
    <property type="component" value="Unassembled WGS sequence"/>
</dbReference>
<dbReference type="EMBL" id="MU004191">
    <property type="protein sequence ID" value="KAF2493963.1"/>
    <property type="molecule type" value="Genomic_DNA"/>
</dbReference>
<accession>A0A6A6QQF3</accession>
<reference evidence="1" key="1">
    <citation type="journal article" date="2020" name="Stud. Mycol.">
        <title>101 Dothideomycetes genomes: a test case for predicting lifestyles and emergence of pathogens.</title>
        <authorList>
            <person name="Haridas S."/>
            <person name="Albert R."/>
            <person name="Binder M."/>
            <person name="Bloem J."/>
            <person name="Labutti K."/>
            <person name="Salamov A."/>
            <person name="Andreopoulos B."/>
            <person name="Baker S."/>
            <person name="Barry K."/>
            <person name="Bills G."/>
            <person name="Bluhm B."/>
            <person name="Cannon C."/>
            <person name="Castanera R."/>
            <person name="Culley D."/>
            <person name="Daum C."/>
            <person name="Ezra D."/>
            <person name="Gonzalez J."/>
            <person name="Henrissat B."/>
            <person name="Kuo A."/>
            <person name="Liang C."/>
            <person name="Lipzen A."/>
            <person name="Lutzoni F."/>
            <person name="Magnuson J."/>
            <person name="Mondo S."/>
            <person name="Nolan M."/>
            <person name="Ohm R."/>
            <person name="Pangilinan J."/>
            <person name="Park H.-J."/>
            <person name="Ramirez L."/>
            <person name="Alfaro M."/>
            <person name="Sun H."/>
            <person name="Tritt A."/>
            <person name="Yoshinaga Y."/>
            <person name="Zwiers L.-H."/>
            <person name="Turgeon B."/>
            <person name="Goodwin S."/>
            <person name="Spatafora J."/>
            <person name="Crous P."/>
            <person name="Grigoriev I."/>
        </authorList>
    </citation>
    <scope>NUCLEOTIDE SEQUENCE</scope>
    <source>
        <strain evidence="1">CBS 269.34</strain>
    </source>
</reference>
<name>A0A6A6QQF3_9PEZI</name>
<dbReference type="AlphaFoldDB" id="A0A6A6QQF3"/>
<sequence length="388" mass="43816">MATTSTSLVGTIVSESSDHNILGKLMRLNILEHTRQEREKHHAEQAMIAATRNATQSCFYQLPAELILTVADVLTTPSLISLRGTCLKLREIVKQPPMIQADERHEIRHILRRDAYTSYCNSTNENRIGMRKKGCSFCKTTHQLHMFTAAELRNPPSQRLCRGSSGSIKLCKHMNLGLEDLQKLKFNQSFDCRHLDHGFDNDHPRICCGTGHISRTSTWALTSDYNVRICTITRLAPLTRGHLERAFVRMKRLLYFCPHMPVTDCMFKLYEQVDCRFMNGFSHSTPNGLGCRHCGDSVSCEAKGCSTRCVLFRWRNHLTGLDEITLKVTRGFGRGEATDLEWLAQLDPSSSVLTADVSLTRKVLGALGMLALRSRSASSDPWIASRWC</sequence>
<keyword evidence="2" id="KW-1185">Reference proteome</keyword>
<gene>
    <name evidence="1" type="ORF">BU16DRAFT_590802</name>
</gene>
<dbReference type="OrthoDB" id="3792649at2759"/>
<evidence type="ECO:0008006" key="3">
    <source>
        <dbReference type="Google" id="ProtNLM"/>
    </source>
</evidence>